<dbReference type="Proteomes" id="UP000612352">
    <property type="component" value="Unassembled WGS sequence"/>
</dbReference>
<evidence type="ECO:0000313" key="2">
    <source>
        <dbReference type="Proteomes" id="UP000612352"/>
    </source>
</evidence>
<evidence type="ECO:0008006" key="3">
    <source>
        <dbReference type="Google" id="ProtNLM"/>
    </source>
</evidence>
<name>A0ABS1B8G1_9MICO</name>
<accession>A0ABS1B8G1</accession>
<gene>
    <name evidence="1" type="ORF">I8D64_05910</name>
</gene>
<keyword evidence="2" id="KW-1185">Reference proteome</keyword>
<protein>
    <recommendedName>
        <fullName evidence="3">DUF4440 domain-containing protein</fullName>
    </recommendedName>
</protein>
<dbReference type="RefSeq" id="WP_200501576.1">
    <property type="nucleotide sequence ID" value="NZ_JAEDAJ010000002.1"/>
</dbReference>
<evidence type="ECO:0000313" key="1">
    <source>
        <dbReference type="EMBL" id="MBK0330936.1"/>
    </source>
</evidence>
<organism evidence="1 2">
    <name type="scientific">Brachybacterium halotolerans</name>
    <dbReference type="NCBI Taxonomy" id="2795215"/>
    <lineage>
        <taxon>Bacteria</taxon>
        <taxon>Bacillati</taxon>
        <taxon>Actinomycetota</taxon>
        <taxon>Actinomycetes</taxon>
        <taxon>Micrococcales</taxon>
        <taxon>Dermabacteraceae</taxon>
        <taxon>Brachybacterium</taxon>
    </lineage>
</organism>
<dbReference type="EMBL" id="JAEDAJ010000002">
    <property type="protein sequence ID" value="MBK0330936.1"/>
    <property type="molecule type" value="Genomic_DNA"/>
</dbReference>
<reference evidence="1 2" key="1">
    <citation type="submission" date="2020-12" db="EMBL/GenBank/DDBJ databases">
        <title>Brachybacterium sp. MASK1Z-5, whole genome shotgun sequence.</title>
        <authorList>
            <person name="Tuo L."/>
        </authorList>
    </citation>
    <scope>NUCLEOTIDE SEQUENCE [LARGE SCALE GENOMIC DNA]</scope>
    <source>
        <strain evidence="1 2">MASK1Z-5</strain>
    </source>
</reference>
<comment type="caution">
    <text evidence="1">The sequence shown here is derived from an EMBL/GenBank/DDBJ whole genome shotgun (WGS) entry which is preliminary data.</text>
</comment>
<sequence length="92" mass="10135">MDDIVALHASHTHLFPGAQLHADREDPFLVLHTDVVILFSDHSRAEGAVHHSRDGFILQVDRYVTDAGTHLAAKSWSLMPVDGAFKIAGRLI</sequence>
<proteinExistence type="predicted"/>